<evidence type="ECO:0000313" key="2">
    <source>
        <dbReference type="EMBL" id="AQL04552.1"/>
    </source>
</evidence>
<protein>
    <submittedName>
        <fullName evidence="2">Protein argonaute 13</fullName>
    </submittedName>
</protein>
<dbReference type="CDD" id="cd02846">
    <property type="entry name" value="PAZ_argonaute_like"/>
    <property type="match status" value="1"/>
</dbReference>
<organism evidence="2">
    <name type="scientific">Zea mays</name>
    <name type="common">Maize</name>
    <dbReference type="NCBI Taxonomy" id="4577"/>
    <lineage>
        <taxon>Eukaryota</taxon>
        <taxon>Viridiplantae</taxon>
        <taxon>Streptophyta</taxon>
        <taxon>Embryophyta</taxon>
        <taxon>Tracheophyta</taxon>
        <taxon>Spermatophyta</taxon>
        <taxon>Magnoliopsida</taxon>
        <taxon>Liliopsida</taxon>
        <taxon>Poales</taxon>
        <taxon>Poaceae</taxon>
        <taxon>PACMAD clade</taxon>
        <taxon>Panicoideae</taxon>
        <taxon>Andropogonodae</taxon>
        <taxon>Andropogoneae</taxon>
        <taxon>Tripsacinae</taxon>
        <taxon>Zea</taxon>
    </lineage>
</organism>
<evidence type="ECO:0000259" key="1">
    <source>
        <dbReference type="PROSITE" id="PS50821"/>
    </source>
</evidence>
<dbReference type="SMR" id="A0A1D6P3H9"/>
<sequence length="89" mass="10451">MHYDFLPCLQVGSDQRPNYLPMEVCKIVAEQKYRKKLEGQQVSKLMDSTCQRPSLREDNICQIVEQNDYNKTERASEFGMEVDYRPTSV</sequence>
<dbReference type="InParanoid" id="A0A1D6P3H9"/>
<dbReference type="InterPro" id="IPR036085">
    <property type="entry name" value="PAZ_dom_sf"/>
</dbReference>
<feature type="domain" description="PAZ" evidence="1">
    <location>
        <begin position="1"/>
        <end position="29"/>
    </location>
</feature>
<name>A0A1D6P3H9_MAIZE</name>
<feature type="non-terminal residue" evidence="2">
    <location>
        <position position="89"/>
    </location>
</feature>
<dbReference type="PANTHER" id="PTHR22891">
    <property type="entry name" value="EUKARYOTIC TRANSLATION INITIATION FACTOR 2C"/>
    <property type="match status" value="1"/>
</dbReference>
<dbReference type="Pfam" id="PF02170">
    <property type="entry name" value="PAZ"/>
    <property type="match status" value="1"/>
</dbReference>
<dbReference type="AlphaFoldDB" id="A0A1D6P3H9"/>
<dbReference type="STRING" id="4577.A0A1D6P3H9"/>
<proteinExistence type="predicted"/>
<dbReference type="EMBL" id="CM000785">
    <property type="protein sequence ID" value="AQL04552.1"/>
    <property type="molecule type" value="Genomic_DNA"/>
</dbReference>
<accession>A0A1D6P3H9</accession>
<dbReference type="InterPro" id="IPR003100">
    <property type="entry name" value="PAZ_dom"/>
</dbReference>
<reference evidence="2" key="1">
    <citation type="submission" date="2015-12" db="EMBL/GenBank/DDBJ databases">
        <title>Update maize B73 reference genome by single molecule sequencing technologies.</title>
        <authorList>
            <consortium name="Maize Genome Sequencing Project"/>
            <person name="Ware D."/>
        </authorList>
    </citation>
    <scope>NUCLEOTIDE SEQUENCE</scope>
    <source>
        <tissue evidence="2">Seedling</tissue>
    </source>
</reference>
<dbReference type="Gene3D" id="2.170.260.10">
    <property type="entry name" value="paz domain"/>
    <property type="match status" value="1"/>
</dbReference>
<gene>
    <name evidence="2" type="ORF">ZEAMMB73_Zm00001d046576</name>
</gene>
<dbReference type="PROSITE" id="PS50821">
    <property type="entry name" value="PAZ"/>
    <property type="match status" value="1"/>
</dbReference>
<dbReference type="GO" id="GO:0003723">
    <property type="term" value="F:RNA binding"/>
    <property type="evidence" value="ECO:0007669"/>
    <property type="project" value="InterPro"/>
</dbReference>
<dbReference type="SUPFAM" id="SSF101690">
    <property type="entry name" value="PAZ domain"/>
    <property type="match status" value="1"/>
</dbReference>